<feature type="domain" description="Cobalamin-independent methionine synthase MetE N-terminal" evidence="15">
    <location>
        <begin position="4"/>
        <end position="313"/>
    </location>
</feature>
<name>A0A2P5KEB4_9BURK</name>
<dbReference type="RefSeq" id="WP_104076157.1">
    <property type="nucleotide sequence ID" value="NZ_CP062178.1"/>
</dbReference>
<dbReference type="InterPro" id="IPR006276">
    <property type="entry name" value="Cobalamin-indep_Met_synthase"/>
</dbReference>
<feature type="active site" description="Proton donor" evidence="13">
    <location>
        <position position="699"/>
    </location>
</feature>
<feature type="binding site" evidence="11">
    <location>
        <position position="490"/>
    </location>
    <ligand>
        <name>L-methionine</name>
        <dbReference type="ChEBI" id="CHEBI:57844"/>
    </ligand>
</feature>
<keyword evidence="10" id="KW-0486">Methionine biosynthesis</keyword>
<dbReference type="CDD" id="cd03311">
    <property type="entry name" value="CIMS_C_terminal_like"/>
    <property type="match status" value="1"/>
</dbReference>
<keyword evidence="9 12" id="KW-0862">Zinc</keyword>
<evidence type="ECO:0000256" key="8">
    <source>
        <dbReference type="ARBA" id="ARBA00022723"/>
    </source>
</evidence>
<dbReference type="Proteomes" id="UP000243096">
    <property type="component" value="Unassembled WGS sequence"/>
</dbReference>
<dbReference type="Pfam" id="PF01717">
    <property type="entry name" value="Meth_synt_2"/>
    <property type="match status" value="1"/>
</dbReference>
<feature type="binding site" evidence="11">
    <location>
        <begin position="521"/>
        <end position="522"/>
    </location>
    <ligand>
        <name>5-methyltetrahydropteroyltri-L-glutamate</name>
        <dbReference type="ChEBI" id="CHEBI:58207"/>
    </ligand>
</feature>
<proteinExistence type="inferred from homology"/>
<comment type="similarity">
    <text evidence="3">Belongs to the vitamin-B12 independent methionine synthase family.</text>
</comment>
<dbReference type="AlphaFoldDB" id="A0A2P5KEB4"/>
<evidence type="ECO:0000259" key="15">
    <source>
        <dbReference type="Pfam" id="PF08267"/>
    </source>
</evidence>
<comment type="pathway">
    <text evidence="2">Amino-acid biosynthesis; L-methionine biosynthesis via de novo pathway; L-methionine from L-homocysteine (MetE route): step 1/1.</text>
</comment>
<evidence type="ECO:0000259" key="14">
    <source>
        <dbReference type="Pfam" id="PF01717"/>
    </source>
</evidence>
<feature type="binding site" evidence="12">
    <location>
        <position position="731"/>
    </location>
    <ligand>
        <name>Zn(2+)</name>
        <dbReference type="ChEBI" id="CHEBI:29105"/>
        <label>1</label>
        <note>catalytic</note>
    </ligand>
</feature>
<feature type="binding site" evidence="11">
    <location>
        <position position="605"/>
    </location>
    <ligand>
        <name>L-methionine</name>
        <dbReference type="ChEBI" id="CHEBI:57844"/>
    </ligand>
</feature>
<dbReference type="GO" id="GO:0003871">
    <property type="term" value="F:5-methyltetrahydropteroyltriglutamate-homocysteine S-methyltransferase activity"/>
    <property type="evidence" value="ECO:0007669"/>
    <property type="project" value="UniProtKB-EC"/>
</dbReference>
<dbReference type="NCBIfam" id="NF003556">
    <property type="entry name" value="PRK05222.1"/>
    <property type="match status" value="1"/>
</dbReference>
<evidence type="ECO:0000256" key="3">
    <source>
        <dbReference type="ARBA" id="ARBA00009553"/>
    </source>
</evidence>
<evidence type="ECO:0000256" key="5">
    <source>
        <dbReference type="ARBA" id="ARBA00022603"/>
    </source>
</evidence>
<gene>
    <name evidence="16" type="ORF">B0O95_101143</name>
</gene>
<dbReference type="InterPro" id="IPR038071">
    <property type="entry name" value="UROD/MetE-like_sf"/>
</dbReference>
<accession>A0A2P5KEB4</accession>
<evidence type="ECO:0000256" key="9">
    <source>
        <dbReference type="ARBA" id="ARBA00022833"/>
    </source>
</evidence>
<sequence length="776" mass="85021">MIAAHVLGFPRIGAQRELQVALQRYWQAGAGEHAQAALLETGRALRREHWRIQRDAGLDFVTVGDFAWYDHVLTTLVHLGGLPARFGFEARNLTLAQYLALARGHGQQPPLKARQWFDTRYHYLVPEFDAATRFDGGVDWLLDELRDAQHRGHRAKVVLVGPLTLLWLANVHGAELDRLDLLPRLLPAYQKLLAALQVAGVEWVQLDEPVLTLDLPQPWCDAAQHTYRQLSGGAPRILLATYFGDVSGHASWLKASAVDGVHLDLVRAPQQLSAFTEQWPRDKILSCGIVDGDNVWRNDLAASLHLLEQVHARLGDNVWVASSCSLLHVPLDLAQQTRLDDALRSWMAFAVQKTTEIALLRDAVTAGRTAPHVAHALDACTAALNTRRTSARVHHALVQRDVARLDTAHTRRAAPYAVRESAQRARFNLPVLPTTALGPLPRTDAIRTAHAAYRQRELPHFDYLEAMRAEIRHAVERQHALGLDVLVHGEAERDEPVEYFAEQLWGMAVTDSGWVQVDGCRCVKPALIYGDVYAPEPVTVGWVAYAQSLTDKPVKGMLTGPATMLQRAFVRDDQPRAMTALQVALVLRAEVAALQAAGIGIIQIDEPALGEGLPLRQPERDAYLDWVVRAFQVATGDAANDTQIHVHLGDAADDMLPAIAALDADVILFGTGRFARTRLDALAALPSPSAIGTGIDGVHVACAPDNTQMLASIDAVLTRIPAPRLWVSADCGSTAADWHCVQTVLSNLVAAARTARAALRDSPPVRRADHHCTTSA</sequence>
<dbReference type="PANTHER" id="PTHR30519">
    <property type="entry name" value="5-METHYLTETRAHYDROPTEROYLTRIGLUTAMATE--HOMOCYSTEINE METHYLTRANSFERASE"/>
    <property type="match status" value="1"/>
</dbReference>
<feature type="binding site" evidence="12">
    <location>
        <position position="647"/>
    </location>
    <ligand>
        <name>Zn(2+)</name>
        <dbReference type="ChEBI" id="CHEBI:29105"/>
        <label>1</label>
        <note>catalytic</note>
    </ligand>
</feature>
<dbReference type="PIRSF" id="PIRSF000382">
    <property type="entry name" value="MeTrfase_B12_ind"/>
    <property type="match status" value="1"/>
</dbReference>
<dbReference type="GO" id="GO:0032259">
    <property type="term" value="P:methylation"/>
    <property type="evidence" value="ECO:0007669"/>
    <property type="project" value="UniProtKB-KW"/>
</dbReference>
<dbReference type="GO" id="GO:0009086">
    <property type="term" value="P:methionine biosynthetic process"/>
    <property type="evidence" value="ECO:0007669"/>
    <property type="project" value="UniProtKB-KW"/>
</dbReference>
<dbReference type="EMBL" id="PRDW01000001">
    <property type="protein sequence ID" value="PPB85056.1"/>
    <property type="molecule type" value="Genomic_DNA"/>
</dbReference>
<evidence type="ECO:0000256" key="11">
    <source>
        <dbReference type="PIRSR" id="PIRSR000382-1"/>
    </source>
</evidence>
<evidence type="ECO:0000256" key="7">
    <source>
        <dbReference type="ARBA" id="ARBA00022679"/>
    </source>
</evidence>
<evidence type="ECO:0000256" key="13">
    <source>
        <dbReference type="PIRSR" id="PIRSR000382-3"/>
    </source>
</evidence>
<keyword evidence="17" id="KW-1185">Reference proteome</keyword>
<keyword evidence="5" id="KW-0489">Methyltransferase</keyword>
<evidence type="ECO:0000256" key="2">
    <source>
        <dbReference type="ARBA" id="ARBA00004681"/>
    </source>
</evidence>
<evidence type="ECO:0000256" key="12">
    <source>
        <dbReference type="PIRSR" id="PIRSR000382-2"/>
    </source>
</evidence>
<evidence type="ECO:0000313" key="16">
    <source>
        <dbReference type="EMBL" id="PPB85056.1"/>
    </source>
</evidence>
<dbReference type="UniPathway" id="UPA00051">
    <property type="reaction ID" value="UER00082"/>
</dbReference>
<dbReference type="Pfam" id="PF08267">
    <property type="entry name" value="Meth_synt_1"/>
    <property type="match status" value="1"/>
</dbReference>
<dbReference type="Gene3D" id="3.20.20.210">
    <property type="match status" value="2"/>
</dbReference>
<keyword evidence="6" id="KW-0028">Amino-acid biosynthesis</keyword>
<dbReference type="SUPFAM" id="SSF51726">
    <property type="entry name" value="UROD/MetE-like"/>
    <property type="match status" value="2"/>
</dbReference>
<evidence type="ECO:0000256" key="10">
    <source>
        <dbReference type="ARBA" id="ARBA00023167"/>
    </source>
</evidence>
<keyword evidence="7" id="KW-0808">Transferase</keyword>
<dbReference type="InterPro" id="IPR013215">
    <property type="entry name" value="Cbl-indep_Met_Synth_N"/>
</dbReference>
<keyword evidence="8 12" id="KW-0479">Metal-binding</keyword>
<protein>
    <recommendedName>
        <fullName evidence="4">5-methyltetrahydropteroyltriglutamate--homocysteine S-methyltransferase</fullName>
        <ecNumber evidence="4">2.1.1.14</ecNumber>
    </recommendedName>
</protein>
<dbReference type="EC" id="2.1.1.14" evidence="4"/>
<comment type="cofactor">
    <cofactor evidence="12">
        <name>Zn(2+)</name>
        <dbReference type="ChEBI" id="CHEBI:29105"/>
    </cofactor>
    <text evidence="12">Binds 2 Zn(2+) ions per subunit.</text>
</comment>
<dbReference type="InterPro" id="IPR002629">
    <property type="entry name" value="Met_Synth_C/arc"/>
</dbReference>
<dbReference type="CDD" id="cd03312">
    <property type="entry name" value="CIMS_N_terminal_like"/>
    <property type="match status" value="1"/>
</dbReference>
<evidence type="ECO:0000256" key="6">
    <source>
        <dbReference type="ARBA" id="ARBA00022605"/>
    </source>
</evidence>
<dbReference type="OrthoDB" id="244285at2"/>
<dbReference type="GO" id="GO:0008270">
    <property type="term" value="F:zinc ion binding"/>
    <property type="evidence" value="ECO:0007669"/>
    <property type="project" value="InterPro"/>
</dbReference>
<comment type="function">
    <text evidence="1">Catalyzes the transfer of a methyl group from 5-methyltetrahydrofolate to homocysteine resulting in methionine formation.</text>
</comment>
<organism evidence="16 17">
    <name type="scientific">Mycetohabitans endofungorum</name>
    <dbReference type="NCBI Taxonomy" id="417203"/>
    <lineage>
        <taxon>Bacteria</taxon>
        <taxon>Pseudomonadati</taxon>
        <taxon>Pseudomonadota</taxon>
        <taxon>Betaproteobacteria</taxon>
        <taxon>Burkholderiales</taxon>
        <taxon>Burkholderiaceae</taxon>
        <taxon>Mycetohabitans</taxon>
    </lineage>
</organism>
<evidence type="ECO:0000313" key="17">
    <source>
        <dbReference type="Proteomes" id="UP000243096"/>
    </source>
</evidence>
<feature type="domain" description="Cobalamin-independent methionine synthase MetE C-terminal/archaeal" evidence="14">
    <location>
        <begin position="432"/>
        <end position="753"/>
    </location>
</feature>
<comment type="caution">
    <text evidence="16">The sequence shown here is derived from an EMBL/GenBank/DDBJ whole genome shotgun (WGS) entry which is preliminary data.</text>
</comment>
<evidence type="ECO:0000256" key="1">
    <source>
        <dbReference type="ARBA" id="ARBA00002777"/>
    </source>
</evidence>
<reference evidence="16 17" key="1">
    <citation type="submission" date="2018-01" db="EMBL/GenBank/DDBJ databases">
        <title>Genomic Encyclopedia of Type Strains, Phase III (KMG-III): the genomes of soil and plant-associated and newly described type strains.</title>
        <authorList>
            <person name="Whitman W."/>
        </authorList>
    </citation>
    <scope>NUCLEOTIDE SEQUENCE [LARGE SCALE GENOMIC DNA]</scope>
    <source>
        <strain evidence="16 17">HKI456</strain>
    </source>
</reference>
<evidence type="ECO:0000256" key="4">
    <source>
        <dbReference type="ARBA" id="ARBA00012034"/>
    </source>
</evidence>